<feature type="signal peptide" evidence="1">
    <location>
        <begin position="1"/>
        <end position="22"/>
    </location>
</feature>
<evidence type="ECO:0000256" key="1">
    <source>
        <dbReference type="SAM" id="SignalP"/>
    </source>
</evidence>
<keyword evidence="3" id="KW-1185">Reference proteome</keyword>
<keyword evidence="1" id="KW-0732">Signal</keyword>
<dbReference type="AlphaFoldDB" id="A0A1E5PG35"/>
<evidence type="ECO:0000313" key="3">
    <source>
        <dbReference type="Proteomes" id="UP000095759"/>
    </source>
</evidence>
<organism evidence="2 3">
    <name type="scientific">Streptomyces agglomeratus</name>
    <dbReference type="NCBI Taxonomy" id="285458"/>
    <lineage>
        <taxon>Bacteria</taxon>
        <taxon>Bacillati</taxon>
        <taxon>Actinomycetota</taxon>
        <taxon>Actinomycetes</taxon>
        <taxon>Kitasatosporales</taxon>
        <taxon>Streptomycetaceae</taxon>
        <taxon>Streptomyces</taxon>
    </lineage>
</organism>
<name>A0A1E5PG35_9ACTN</name>
<comment type="caution">
    <text evidence="2">The sequence shown here is derived from an EMBL/GenBank/DDBJ whole genome shotgun (WGS) entry which is preliminary data.</text>
</comment>
<gene>
    <name evidence="2" type="ORF">AS594_32555</name>
</gene>
<proteinExistence type="predicted"/>
<dbReference type="EMBL" id="MEHJ01000001">
    <property type="protein sequence ID" value="OEJ28510.1"/>
    <property type="molecule type" value="Genomic_DNA"/>
</dbReference>
<dbReference type="Proteomes" id="UP000095759">
    <property type="component" value="Unassembled WGS sequence"/>
</dbReference>
<reference evidence="2 3" key="1">
    <citation type="submission" date="2016-08" db="EMBL/GenBank/DDBJ databases">
        <title>Complete genome sequence of Streptomyces agglomeratus strain 6-3-2, a novel anti-MRSA actinomycete isolated from Wuli of Tebit, China.</title>
        <authorList>
            <person name="Chen X."/>
        </authorList>
    </citation>
    <scope>NUCLEOTIDE SEQUENCE [LARGE SCALE GENOMIC DNA]</scope>
    <source>
        <strain evidence="2 3">6-3-2</strain>
    </source>
</reference>
<evidence type="ECO:0000313" key="2">
    <source>
        <dbReference type="EMBL" id="OEJ28510.1"/>
    </source>
</evidence>
<protein>
    <submittedName>
        <fullName evidence="2">Uncharacterized protein</fullName>
    </submittedName>
</protein>
<dbReference type="STRING" id="285458.BGM19_04195"/>
<accession>A0A1E5PG35</accession>
<sequence>MRARSVAVGISLAALASLTLAAAPGSGDDPHRQLDIAAAASGAFHAPKLAAAAGFKSTNECVSHPTQGGMGYHYVDPANIGSVHPGRPAALVYAPDKSGKRQLAAVEYIVPDSDQNPKTTKDRPKLFGQKFDGPFTDIPGLPVHYSLHAWLWKDNPSGLFAPYNPRVKCP</sequence>
<dbReference type="RefSeq" id="WP_069775100.1">
    <property type="nucleotide sequence ID" value="NZ_MEHI01000001.1"/>
</dbReference>
<feature type="chain" id="PRO_5039266459" evidence="1">
    <location>
        <begin position="23"/>
        <end position="170"/>
    </location>
</feature>
<dbReference type="OrthoDB" id="2449873at2"/>